<dbReference type="Gene3D" id="3.40.50.720">
    <property type="entry name" value="NAD(P)-binding Rossmann-like Domain"/>
    <property type="match status" value="1"/>
</dbReference>
<dbReference type="Proteomes" id="UP000431401">
    <property type="component" value="Unassembled WGS sequence"/>
</dbReference>
<dbReference type="SMART" id="SM00829">
    <property type="entry name" value="PKS_ER"/>
    <property type="match status" value="1"/>
</dbReference>
<dbReference type="InterPro" id="IPR036291">
    <property type="entry name" value="NAD(P)-bd_dom_sf"/>
</dbReference>
<dbReference type="Pfam" id="PF08240">
    <property type="entry name" value="ADH_N"/>
    <property type="match status" value="1"/>
</dbReference>
<dbReference type="InterPro" id="IPR050700">
    <property type="entry name" value="YIM1/Zinc_Alcohol_DH_Fams"/>
</dbReference>
<dbReference type="GO" id="GO:0008743">
    <property type="term" value="F:L-threonine 3-dehydrogenase activity"/>
    <property type="evidence" value="ECO:0007669"/>
    <property type="project" value="UniProtKB-EC"/>
</dbReference>
<dbReference type="PANTHER" id="PTHR11695">
    <property type="entry name" value="ALCOHOL DEHYDROGENASE RELATED"/>
    <property type="match status" value="1"/>
</dbReference>
<sequence length="313" mass="32289">MLAAHHVSFGAPLVVSELPRPVPLPGEVRIKVAASGVNPIDAHTGRGNGYVQSMKLPFVPGWDVAGVVDAVGYGVTRHRVGDPVFGLAWFPYPAGTYAEYATVPAHHVVPVPAGLGPVEAAALPLCGLTAWQMLRAAKVERGQRVVIDGASGGVGHLAVQIAHALGAEVVALARSEHHSLVASWGADECVDYRDDAAVAAIGTADALCDVVGGGLALRLFDRIAEGGCAALALGWAVPNYRAEAAKRGIEVAACLVEPDPEGLQALSELVAAGSLRVHVGATFALAEADRAQQWVTDRSGIGKAVLVMPDRAE</sequence>
<dbReference type="Gene3D" id="3.90.180.10">
    <property type="entry name" value="Medium-chain alcohol dehydrogenases, catalytic domain"/>
    <property type="match status" value="1"/>
</dbReference>
<dbReference type="EMBL" id="WEGI01000009">
    <property type="protein sequence ID" value="MQY28872.1"/>
    <property type="molecule type" value="Genomic_DNA"/>
</dbReference>
<dbReference type="Pfam" id="PF13602">
    <property type="entry name" value="ADH_zinc_N_2"/>
    <property type="match status" value="1"/>
</dbReference>
<dbReference type="SUPFAM" id="SSF51735">
    <property type="entry name" value="NAD(P)-binding Rossmann-fold domains"/>
    <property type="match status" value="1"/>
</dbReference>
<dbReference type="PANTHER" id="PTHR11695:SF294">
    <property type="entry name" value="RETICULON-4-INTERACTING PROTEIN 1, MITOCHONDRIAL"/>
    <property type="match status" value="1"/>
</dbReference>
<evidence type="ECO:0000259" key="1">
    <source>
        <dbReference type="SMART" id="SM00829"/>
    </source>
</evidence>
<feature type="domain" description="Enoyl reductase (ER)" evidence="1">
    <location>
        <begin position="10"/>
        <end position="306"/>
    </location>
</feature>
<protein>
    <submittedName>
        <fullName evidence="2">L-threonine 3-dehydrogenase</fullName>
        <ecNumber evidence="2">1.1.1.103</ecNumber>
    </submittedName>
</protein>
<reference evidence="2 3" key="1">
    <citation type="submission" date="2019-10" db="EMBL/GenBank/DDBJ databases">
        <title>Nocardia macrotermitis sp. nov. and Nocardia aurantia sp. nov., isolated from the gut of fungus growing-termite Macrotermes natalensis.</title>
        <authorList>
            <person name="Benndorf R."/>
            <person name="Schwitalla J."/>
            <person name="Martin K."/>
            <person name="De Beer W."/>
            <person name="Kaster A.-K."/>
            <person name="Vollmers J."/>
            <person name="Poulsen M."/>
            <person name="Beemelmanns C."/>
        </authorList>
    </citation>
    <scope>NUCLEOTIDE SEQUENCE [LARGE SCALE GENOMIC DNA]</scope>
    <source>
        <strain evidence="2 3">RB56</strain>
    </source>
</reference>
<accession>A0A7K0DU30</accession>
<dbReference type="AlphaFoldDB" id="A0A7K0DU30"/>
<gene>
    <name evidence="2" type="primary">tdh_5</name>
    <name evidence="2" type="ORF">NRB56_44570</name>
</gene>
<comment type="caution">
    <text evidence="2">The sequence shown here is derived from an EMBL/GenBank/DDBJ whole genome shotgun (WGS) entry which is preliminary data.</text>
</comment>
<name>A0A7K0DU30_9NOCA</name>
<proteinExistence type="predicted"/>
<organism evidence="2 3">
    <name type="scientific">Nocardia aurantia</name>
    <dbReference type="NCBI Taxonomy" id="2585199"/>
    <lineage>
        <taxon>Bacteria</taxon>
        <taxon>Bacillati</taxon>
        <taxon>Actinomycetota</taxon>
        <taxon>Actinomycetes</taxon>
        <taxon>Mycobacteriales</taxon>
        <taxon>Nocardiaceae</taxon>
        <taxon>Nocardia</taxon>
    </lineage>
</organism>
<dbReference type="EC" id="1.1.1.103" evidence="2"/>
<evidence type="ECO:0000313" key="2">
    <source>
        <dbReference type="EMBL" id="MQY28872.1"/>
    </source>
</evidence>
<dbReference type="InterPro" id="IPR020843">
    <property type="entry name" value="ER"/>
</dbReference>
<dbReference type="CDD" id="cd05289">
    <property type="entry name" value="MDR_like_2"/>
    <property type="match status" value="1"/>
</dbReference>
<evidence type="ECO:0000313" key="3">
    <source>
        <dbReference type="Proteomes" id="UP000431401"/>
    </source>
</evidence>
<dbReference type="InterPro" id="IPR011032">
    <property type="entry name" value="GroES-like_sf"/>
</dbReference>
<keyword evidence="3" id="KW-1185">Reference proteome</keyword>
<dbReference type="InterPro" id="IPR013154">
    <property type="entry name" value="ADH-like_N"/>
</dbReference>
<dbReference type="SUPFAM" id="SSF50129">
    <property type="entry name" value="GroES-like"/>
    <property type="match status" value="1"/>
</dbReference>
<keyword evidence="2" id="KW-0560">Oxidoreductase</keyword>